<sequence length="320" mass="37233">MNTEKKSNMIDYLKQRNFKKFCLFFLVAFVFLIFSKLSNDYKQTIQLKIILENVEDEILFNTDSSNYIKAYVQAKGFTLVPLLFKPSKDVVINAESEATQKADYFLLDVQKNKFLIEDQLGSSYDLISLKPDSLFIGYSKRASKKVPIALSHHINYAVGYDLKDNFKINRDSVKIVGSEYEVEQIDSIITETLELKNVNSNIRESLKLDISNYENIEIFPKYITVSGEVTRFTEGTIEVPLTIINQPKDITINYFPKTVSLSYYVNLENYNDVKELDFKVECDYSELEDLQTFLIPKVVMKPEFVKHVNIRQKRIDFIEL</sequence>
<dbReference type="InterPro" id="IPR053154">
    <property type="entry name" value="c-di-AMP_regulator"/>
</dbReference>
<evidence type="ECO:0008006" key="4">
    <source>
        <dbReference type="Google" id="ProtNLM"/>
    </source>
</evidence>
<accession>A0A2V4X795</accession>
<keyword evidence="1" id="KW-1133">Transmembrane helix</keyword>
<dbReference type="OrthoDB" id="1150187at2"/>
<organism evidence="2 3">
    <name type="scientific">Winogradskyella epiphytica</name>
    <dbReference type="NCBI Taxonomy" id="262005"/>
    <lineage>
        <taxon>Bacteria</taxon>
        <taxon>Pseudomonadati</taxon>
        <taxon>Bacteroidota</taxon>
        <taxon>Flavobacteriia</taxon>
        <taxon>Flavobacteriales</taxon>
        <taxon>Flavobacteriaceae</taxon>
        <taxon>Winogradskyella</taxon>
    </lineage>
</organism>
<dbReference type="PANTHER" id="PTHR37804">
    <property type="entry name" value="CDAA REGULATORY PROTEIN CDAR"/>
    <property type="match status" value="1"/>
</dbReference>
<dbReference type="EMBL" id="QJTD01000002">
    <property type="protein sequence ID" value="PYE81469.1"/>
    <property type="molecule type" value="Genomic_DNA"/>
</dbReference>
<evidence type="ECO:0000256" key="1">
    <source>
        <dbReference type="SAM" id="Phobius"/>
    </source>
</evidence>
<reference evidence="2 3" key="1">
    <citation type="submission" date="2018-06" db="EMBL/GenBank/DDBJ databases">
        <title>Genomic Encyclopedia of Type Strains, Phase III (KMG-III): the genomes of soil and plant-associated and newly described type strains.</title>
        <authorList>
            <person name="Whitman W."/>
        </authorList>
    </citation>
    <scope>NUCLEOTIDE SEQUENCE [LARGE SCALE GENOMIC DNA]</scope>
    <source>
        <strain evidence="2 3">CECT 7945</strain>
    </source>
</reference>
<feature type="transmembrane region" description="Helical" evidence="1">
    <location>
        <begin position="21"/>
        <end position="38"/>
    </location>
</feature>
<name>A0A2V4X795_9FLAO</name>
<keyword evidence="1" id="KW-0472">Membrane</keyword>
<evidence type="ECO:0000313" key="2">
    <source>
        <dbReference type="EMBL" id="PYE81469.1"/>
    </source>
</evidence>
<keyword evidence="3" id="KW-1185">Reference proteome</keyword>
<protein>
    <recommendedName>
        <fullName evidence="4">YbbR-like protein</fullName>
    </recommendedName>
</protein>
<dbReference type="Proteomes" id="UP000248054">
    <property type="component" value="Unassembled WGS sequence"/>
</dbReference>
<dbReference type="Gene3D" id="2.170.120.40">
    <property type="entry name" value="YbbR-like domain"/>
    <property type="match status" value="1"/>
</dbReference>
<gene>
    <name evidence="2" type="ORF">DFQ11_10242</name>
</gene>
<evidence type="ECO:0000313" key="3">
    <source>
        <dbReference type="Proteomes" id="UP000248054"/>
    </source>
</evidence>
<dbReference type="PANTHER" id="PTHR37804:SF1">
    <property type="entry name" value="CDAA REGULATORY PROTEIN CDAR"/>
    <property type="match status" value="1"/>
</dbReference>
<dbReference type="AlphaFoldDB" id="A0A2V4X795"/>
<keyword evidence="1" id="KW-0812">Transmembrane</keyword>
<proteinExistence type="predicted"/>
<dbReference type="RefSeq" id="WP_110474874.1">
    <property type="nucleotide sequence ID" value="NZ_BMWQ01000002.1"/>
</dbReference>
<comment type="caution">
    <text evidence="2">The sequence shown here is derived from an EMBL/GenBank/DDBJ whole genome shotgun (WGS) entry which is preliminary data.</text>
</comment>